<keyword evidence="3" id="KW-1185">Reference proteome</keyword>
<dbReference type="InterPro" id="IPR005530">
    <property type="entry name" value="SPW"/>
</dbReference>
<dbReference type="Proteomes" id="UP000273405">
    <property type="component" value="Unassembled WGS sequence"/>
</dbReference>
<evidence type="ECO:0000313" key="2">
    <source>
        <dbReference type="EMBL" id="RKH36810.1"/>
    </source>
</evidence>
<reference evidence="3" key="1">
    <citation type="submission" date="2018-09" db="EMBL/GenBank/DDBJ databases">
        <authorList>
            <person name="Livingstone P.G."/>
            <person name="Whitworth D.E."/>
        </authorList>
    </citation>
    <scope>NUCLEOTIDE SEQUENCE [LARGE SCALE GENOMIC DNA]</scope>
    <source>
        <strain evidence="3">CA040B</strain>
    </source>
</reference>
<dbReference type="AlphaFoldDB" id="A0A3A8MZR9"/>
<dbReference type="OrthoDB" id="5517123at2"/>
<gene>
    <name evidence="2" type="ORF">D7X12_31890</name>
</gene>
<evidence type="ECO:0000259" key="1">
    <source>
        <dbReference type="Pfam" id="PF03779"/>
    </source>
</evidence>
<name>A0A3A8MZR9_9BACT</name>
<organism evidence="2 3">
    <name type="scientific">Corallococcus sicarius</name>
    <dbReference type="NCBI Taxonomy" id="2316726"/>
    <lineage>
        <taxon>Bacteria</taxon>
        <taxon>Pseudomonadati</taxon>
        <taxon>Myxococcota</taxon>
        <taxon>Myxococcia</taxon>
        <taxon>Myxococcales</taxon>
        <taxon>Cystobacterineae</taxon>
        <taxon>Myxococcaceae</taxon>
        <taxon>Corallococcus</taxon>
    </lineage>
</organism>
<proteinExistence type="predicted"/>
<dbReference type="EMBL" id="RAWG01000280">
    <property type="protein sequence ID" value="RKH36810.1"/>
    <property type="molecule type" value="Genomic_DNA"/>
</dbReference>
<feature type="domain" description="SPW repeat-containing integral membrane" evidence="1">
    <location>
        <begin position="29"/>
        <end position="128"/>
    </location>
</feature>
<evidence type="ECO:0000313" key="3">
    <source>
        <dbReference type="Proteomes" id="UP000273405"/>
    </source>
</evidence>
<accession>A0A3A8MZR9</accession>
<comment type="caution">
    <text evidence="2">The sequence shown here is derived from an EMBL/GenBank/DDBJ whole genome shotgun (WGS) entry which is preliminary data.</text>
</comment>
<sequence>MDHSAAAGILSRPLLGRLPLRRVVPQDVHSLLDYSGGAALVVAGIVSGHRAAKAAGWVLGGAALGVSLLTDYRLSLTKLIPIEAHEIADYAYGLGAVAAPFVLGYAKRSPVAAAVHVVVGLSAVVASLFTDYRCQTGMHLGGELATDPEGIGG</sequence>
<dbReference type="Pfam" id="PF03779">
    <property type="entry name" value="SPW"/>
    <property type="match status" value="1"/>
</dbReference>
<protein>
    <recommendedName>
        <fullName evidence="1">SPW repeat-containing integral membrane domain-containing protein</fullName>
    </recommendedName>
</protein>